<evidence type="ECO:0000313" key="2">
    <source>
        <dbReference type="Proteomes" id="UP000515743"/>
    </source>
</evidence>
<reference evidence="1 2" key="1">
    <citation type="submission" date="2020-07" db="EMBL/GenBank/DDBJ databases">
        <title>Complete genome and description of Corynebacterium incognita strain Marseille-Q3630 sp. nov.</title>
        <authorList>
            <person name="Boxberger M."/>
        </authorList>
    </citation>
    <scope>NUCLEOTIDE SEQUENCE [LARGE SCALE GENOMIC DNA]</scope>
    <source>
        <strain evidence="1 2">Marseille-Q3630</strain>
    </source>
</reference>
<dbReference type="Proteomes" id="UP000515743">
    <property type="component" value="Chromosome"/>
</dbReference>
<proteinExistence type="predicted"/>
<protein>
    <submittedName>
        <fullName evidence="1">Uncharacterized protein</fullName>
    </submittedName>
</protein>
<accession>A0A7G7CN18</accession>
<keyword evidence="2" id="KW-1185">Reference proteome</keyword>
<dbReference type="RefSeq" id="WP_185175370.1">
    <property type="nucleotide sequence ID" value="NZ_CP059404.1"/>
</dbReference>
<dbReference type="EMBL" id="CP059404">
    <property type="protein sequence ID" value="QNE88984.1"/>
    <property type="molecule type" value="Genomic_DNA"/>
</dbReference>
<evidence type="ECO:0000313" key="1">
    <source>
        <dbReference type="EMBL" id="QNE88984.1"/>
    </source>
</evidence>
<name>A0A7G7CN18_9CORY</name>
<dbReference type="AlphaFoldDB" id="A0A7G7CN18"/>
<organism evidence="1 2">
    <name type="scientific">Corynebacterium incognita</name>
    <dbReference type="NCBI Taxonomy" id="2754725"/>
    <lineage>
        <taxon>Bacteria</taxon>
        <taxon>Bacillati</taxon>
        <taxon>Actinomycetota</taxon>
        <taxon>Actinomycetes</taxon>
        <taxon>Mycobacteriales</taxon>
        <taxon>Corynebacteriaceae</taxon>
        <taxon>Corynebacterium</taxon>
    </lineage>
</organism>
<gene>
    <name evidence="1" type="ORF">H0194_07820</name>
</gene>
<sequence length="184" mass="19458">MNQTGVRSEVAALRARMSAKGVTPVERVLPARGLARRQVTAFNDCPPLVVDTISQLTARDKTVGVVAWPGLLLGDVPDLGNIITVPEPGAEALSVTGVLLEGLDVVFHYSPVPVALTPTRARPLLARLRAGRAALVTIGLDVPGTRVRVTGQVRGVAGIGWGVGRVRDLDLDVQVESRRRLVAV</sequence>
<dbReference type="KEGG" id="cik:H0194_07820"/>